<evidence type="ECO:0008006" key="2">
    <source>
        <dbReference type="Google" id="ProtNLM"/>
    </source>
</evidence>
<gene>
    <name evidence="1" type="ORF">AULFYP135_01524</name>
</gene>
<dbReference type="InterPro" id="IPR011993">
    <property type="entry name" value="PH-like_dom_sf"/>
</dbReference>
<proteinExistence type="predicted"/>
<protein>
    <recommendedName>
        <fullName evidence="2">GRAM domain-containing protein</fullName>
    </recommendedName>
</protein>
<name>A0A6N2TT30_9FIRM</name>
<reference evidence="1" key="1">
    <citation type="submission" date="2019-11" db="EMBL/GenBank/DDBJ databases">
        <authorList>
            <person name="Feng L."/>
        </authorList>
    </citation>
    <scope>NUCLEOTIDE SEQUENCE</scope>
    <source>
        <strain evidence="1">AundefinedLFYP135</strain>
    </source>
</reference>
<accession>A0A6N2TT30</accession>
<dbReference type="AlphaFoldDB" id="A0A6N2TT30"/>
<dbReference type="EMBL" id="CACRSL010000003">
    <property type="protein sequence ID" value="VYT07201.1"/>
    <property type="molecule type" value="Genomic_DNA"/>
</dbReference>
<evidence type="ECO:0000313" key="1">
    <source>
        <dbReference type="EMBL" id="VYT07201.1"/>
    </source>
</evidence>
<sequence>MSILALEEHECTVYETKGDWWADSILGKQQLPGIFEVTNKRFAFRGKTLLGTAKENGLEFDLSDLASVEKCNIGNGIVKIIPTGLRLTMRDGGQYVVSILKRDKLLEILENAIR</sequence>
<dbReference type="Gene3D" id="2.30.29.30">
    <property type="entry name" value="Pleckstrin-homology domain (PH domain)/Phosphotyrosine-binding domain (PTB)"/>
    <property type="match status" value="1"/>
</dbReference>
<organism evidence="1">
    <name type="scientific">uncultured Anaerotruncus sp</name>
    <dbReference type="NCBI Taxonomy" id="905011"/>
    <lineage>
        <taxon>Bacteria</taxon>
        <taxon>Bacillati</taxon>
        <taxon>Bacillota</taxon>
        <taxon>Clostridia</taxon>
        <taxon>Eubacteriales</taxon>
        <taxon>Oscillospiraceae</taxon>
        <taxon>Anaerotruncus</taxon>
        <taxon>environmental samples</taxon>
    </lineage>
</organism>